<evidence type="ECO:0000313" key="1">
    <source>
        <dbReference type="EMBL" id="KAB2000122.1"/>
    </source>
</evidence>
<dbReference type="OrthoDB" id="1743672at2759"/>
<dbReference type="AlphaFoldDB" id="A0A5J5P1D3"/>
<sequence length="72" mass="8087">MQEKYEKAIAALAEMEKRAVMAESMEEGTLHYHSGQNKAQPSFSPRYAIAFLNYRYCAAIAGTDYYVITADA</sequence>
<dbReference type="Proteomes" id="UP000327439">
    <property type="component" value="Chromosome D12"/>
</dbReference>
<accession>A0A5J5P1D3</accession>
<gene>
    <name evidence="1" type="ORF">ES319_D12G209900v1</name>
</gene>
<evidence type="ECO:0000313" key="2">
    <source>
        <dbReference type="Proteomes" id="UP000327439"/>
    </source>
</evidence>
<name>A0A5J5P1D3_GOSBA</name>
<organism evidence="1 2">
    <name type="scientific">Gossypium barbadense</name>
    <name type="common">Sea Island cotton</name>
    <name type="synonym">Hibiscus barbadensis</name>
    <dbReference type="NCBI Taxonomy" id="3634"/>
    <lineage>
        <taxon>Eukaryota</taxon>
        <taxon>Viridiplantae</taxon>
        <taxon>Streptophyta</taxon>
        <taxon>Embryophyta</taxon>
        <taxon>Tracheophyta</taxon>
        <taxon>Spermatophyta</taxon>
        <taxon>Magnoliopsida</taxon>
        <taxon>eudicotyledons</taxon>
        <taxon>Gunneridae</taxon>
        <taxon>Pentapetalae</taxon>
        <taxon>rosids</taxon>
        <taxon>malvids</taxon>
        <taxon>Malvales</taxon>
        <taxon>Malvaceae</taxon>
        <taxon>Malvoideae</taxon>
        <taxon>Gossypium</taxon>
    </lineage>
</organism>
<protein>
    <submittedName>
        <fullName evidence="1">Uncharacterized protein</fullName>
    </submittedName>
</protein>
<proteinExistence type="predicted"/>
<dbReference type="EMBL" id="CM018226">
    <property type="protein sequence ID" value="KAB2000122.1"/>
    <property type="molecule type" value="Genomic_DNA"/>
</dbReference>
<keyword evidence="2" id="KW-1185">Reference proteome</keyword>
<reference evidence="2" key="1">
    <citation type="journal article" date="2020" name="Nat. Genet.">
        <title>Genomic diversifications of five Gossypium allopolyploid species and their impact on cotton improvement.</title>
        <authorList>
            <person name="Chen Z.J."/>
            <person name="Sreedasyam A."/>
            <person name="Ando A."/>
            <person name="Song Q."/>
            <person name="De Santiago L.M."/>
            <person name="Hulse-Kemp A.M."/>
            <person name="Ding M."/>
            <person name="Ye W."/>
            <person name="Kirkbride R.C."/>
            <person name="Jenkins J."/>
            <person name="Plott C."/>
            <person name="Lovell J."/>
            <person name="Lin Y.M."/>
            <person name="Vaughn R."/>
            <person name="Liu B."/>
            <person name="Simpson S."/>
            <person name="Scheffler B.E."/>
            <person name="Wen L."/>
            <person name="Saski C.A."/>
            <person name="Grover C.E."/>
            <person name="Hu G."/>
            <person name="Conover J.L."/>
            <person name="Carlson J.W."/>
            <person name="Shu S."/>
            <person name="Boston L.B."/>
            <person name="Williams M."/>
            <person name="Peterson D.G."/>
            <person name="McGee K."/>
            <person name="Jones D.C."/>
            <person name="Wendel J.F."/>
            <person name="Stelly D.M."/>
            <person name="Grimwood J."/>
            <person name="Schmutz J."/>
        </authorList>
    </citation>
    <scope>NUCLEOTIDE SEQUENCE [LARGE SCALE GENOMIC DNA]</scope>
    <source>
        <strain evidence="2">cv. 3-79</strain>
    </source>
</reference>